<protein>
    <submittedName>
        <fullName evidence="1">DUF2513 domain-containing protein</fullName>
    </submittedName>
</protein>
<sequence length="126" mass="14359">MRRDMDLVRSILLRIEESELPYHDGILEIEGWSEGEIIYHLNLLIQAGFVNALELGDVNTPFGYQFQDASLTWSGHEFLDKVRDPEIWKKTKEGAAKVGTWSVSIIAEIAKGLMFQKARELSLPIL</sequence>
<accession>A0ABV7E521</accession>
<dbReference type="Proteomes" id="UP001595456">
    <property type="component" value="Unassembled WGS sequence"/>
</dbReference>
<dbReference type="RefSeq" id="WP_336926793.1">
    <property type="nucleotide sequence ID" value="NZ_JBANRO010000009.1"/>
</dbReference>
<reference evidence="2" key="1">
    <citation type="journal article" date="2019" name="Int. J. Syst. Evol. Microbiol.">
        <title>The Global Catalogue of Microorganisms (GCM) 10K type strain sequencing project: providing services to taxonomists for standard genome sequencing and annotation.</title>
        <authorList>
            <consortium name="The Broad Institute Genomics Platform"/>
            <consortium name="The Broad Institute Genome Sequencing Center for Infectious Disease"/>
            <person name="Wu L."/>
            <person name="Ma J."/>
        </authorList>
    </citation>
    <scope>NUCLEOTIDE SEQUENCE [LARGE SCALE GENOMIC DNA]</scope>
    <source>
        <strain evidence="2">KCTC 52607</strain>
    </source>
</reference>
<evidence type="ECO:0000313" key="2">
    <source>
        <dbReference type="Proteomes" id="UP001595456"/>
    </source>
</evidence>
<name>A0ABV7E521_9SPHN</name>
<proteinExistence type="predicted"/>
<evidence type="ECO:0000313" key="1">
    <source>
        <dbReference type="EMBL" id="MFC3097850.1"/>
    </source>
</evidence>
<dbReference type="Pfam" id="PF10711">
    <property type="entry name" value="DUF2513"/>
    <property type="match status" value="1"/>
</dbReference>
<dbReference type="EMBL" id="JBHRST010000010">
    <property type="protein sequence ID" value="MFC3097850.1"/>
    <property type="molecule type" value="Genomic_DNA"/>
</dbReference>
<keyword evidence="2" id="KW-1185">Reference proteome</keyword>
<comment type="caution">
    <text evidence="1">The sequence shown here is derived from an EMBL/GenBank/DDBJ whole genome shotgun (WGS) entry which is preliminary data.</text>
</comment>
<organism evidence="1 2">
    <name type="scientific">Alteraurantiacibacter palmitatis</name>
    <dbReference type="NCBI Taxonomy" id="2054628"/>
    <lineage>
        <taxon>Bacteria</taxon>
        <taxon>Pseudomonadati</taxon>
        <taxon>Pseudomonadota</taxon>
        <taxon>Alphaproteobacteria</taxon>
        <taxon>Sphingomonadales</taxon>
        <taxon>Erythrobacteraceae</taxon>
        <taxon>Alteraurantiacibacter</taxon>
    </lineage>
</organism>
<dbReference type="InterPro" id="IPR019650">
    <property type="entry name" value="DUF2513"/>
</dbReference>
<gene>
    <name evidence="1" type="ORF">ACFODU_08565</name>
</gene>